<feature type="compositionally biased region" description="Pro residues" evidence="1">
    <location>
        <begin position="119"/>
        <end position="135"/>
    </location>
</feature>
<sequence length="282" mass="31349">MAEKEAGAVAWLLRISSPQADAGGGDDNDDYDLRGGGGEAQGRGPWLRRRMRGRERGRGRRMRWWPRRRRRRRDPLLSPTPSPLGALPLRRALRLGPSLSTATSPAPTTTRWPHSDSGSPPPRSVLPPRRCPVPHPQHGIAREEDADAGAESGGELPWHSVKSTPMEWHIVKFLLVRLQGCRRDLADWERRGLRKKKKLDRRHRIWTKEGLHRHHRHDLPSLLIEATIIFPTAVNSPRFSLSRSTGLSGLELVAAGSSTVGRVARSGWVVGSCGDQGGSGIW</sequence>
<dbReference type="AlphaFoldDB" id="B9EVG5"/>
<feature type="region of interest" description="Disordered" evidence="1">
    <location>
        <begin position="16"/>
        <end position="61"/>
    </location>
</feature>
<feature type="compositionally biased region" description="Basic residues" evidence="1">
    <location>
        <begin position="46"/>
        <end position="61"/>
    </location>
</feature>
<proteinExistence type="predicted"/>
<dbReference type="EMBL" id="CM000138">
    <property type="protein sequence ID" value="EEE55849.1"/>
    <property type="molecule type" value="Genomic_DNA"/>
</dbReference>
<dbReference type="HOGENOM" id="CLU_2088825_0_0_1"/>
<gene>
    <name evidence="2" type="ORF">OsJ_04468</name>
</gene>
<reference evidence="2" key="2">
    <citation type="submission" date="2008-12" db="EMBL/GenBank/DDBJ databases">
        <title>Improved gene annotation of the rice (Oryza sativa) genomes.</title>
        <authorList>
            <person name="Wang J."/>
            <person name="Li R."/>
            <person name="Fan W."/>
            <person name="Huang Q."/>
            <person name="Zhang J."/>
            <person name="Zhou Y."/>
            <person name="Hu Y."/>
            <person name="Zi S."/>
            <person name="Li J."/>
            <person name="Ni P."/>
            <person name="Zheng H."/>
            <person name="Zhang Y."/>
            <person name="Zhao M."/>
            <person name="Hao Q."/>
            <person name="McDermott J."/>
            <person name="Samudrala R."/>
            <person name="Kristiansen K."/>
            <person name="Wong G.K.-S."/>
        </authorList>
    </citation>
    <scope>NUCLEOTIDE SEQUENCE</scope>
</reference>
<accession>B9EVG5</accession>
<dbReference type="Proteomes" id="UP000007752">
    <property type="component" value="Chromosome 1"/>
</dbReference>
<name>B9EVG5_ORYSJ</name>
<evidence type="ECO:0000313" key="2">
    <source>
        <dbReference type="EMBL" id="EEE55849.1"/>
    </source>
</evidence>
<protein>
    <submittedName>
        <fullName evidence="2">Uncharacterized protein</fullName>
    </submittedName>
</protein>
<reference evidence="2" key="1">
    <citation type="journal article" date="2005" name="PLoS Biol.">
        <title>The genomes of Oryza sativa: a history of duplications.</title>
        <authorList>
            <person name="Yu J."/>
            <person name="Wang J."/>
            <person name="Lin W."/>
            <person name="Li S."/>
            <person name="Li H."/>
            <person name="Zhou J."/>
            <person name="Ni P."/>
            <person name="Dong W."/>
            <person name="Hu S."/>
            <person name="Zeng C."/>
            <person name="Zhang J."/>
            <person name="Zhang Y."/>
            <person name="Li R."/>
            <person name="Xu Z."/>
            <person name="Li S."/>
            <person name="Li X."/>
            <person name="Zheng H."/>
            <person name="Cong L."/>
            <person name="Lin L."/>
            <person name="Yin J."/>
            <person name="Geng J."/>
            <person name="Li G."/>
            <person name="Shi J."/>
            <person name="Liu J."/>
            <person name="Lv H."/>
            <person name="Li J."/>
            <person name="Wang J."/>
            <person name="Deng Y."/>
            <person name="Ran L."/>
            <person name="Shi X."/>
            <person name="Wang X."/>
            <person name="Wu Q."/>
            <person name="Li C."/>
            <person name="Ren X."/>
            <person name="Wang J."/>
            <person name="Wang X."/>
            <person name="Li D."/>
            <person name="Liu D."/>
            <person name="Zhang X."/>
            <person name="Ji Z."/>
            <person name="Zhao W."/>
            <person name="Sun Y."/>
            <person name="Zhang Z."/>
            <person name="Bao J."/>
            <person name="Han Y."/>
            <person name="Dong L."/>
            <person name="Ji J."/>
            <person name="Chen P."/>
            <person name="Wu S."/>
            <person name="Liu J."/>
            <person name="Xiao Y."/>
            <person name="Bu D."/>
            <person name="Tan J."/>
            <person name="Yang L."/>
            <person name="Ye C."/>
            <person name="Zhang J."/>
            <person name="Xu J."/>
            <person name="Zhou Y."/>
            <person name="Yu Y."/>
            <person name="Zhang B."/>
            <person name="Zhuang S."/>
            <person name="Wei H."/>
            <person name="Liu B."/>
            <person name="Lei M."/>
            <person name="Yu H."/>
            <person name="Li Y."/>
            <person name="Xu H."/>
            <person name="Wei S."/>
            <person name="He X."/>
            <person name="Fang L."/>
            <person name="Zhang Z."/>
            <person name="Zhang Y."/>
            <person name="Huang X."/>
            <person name="Su Z."/>
            <person name="Tong W."/>
            <person name="Li J."/>
            <person name="Tong Z."/>
            <person name="Li S."/>
            <person name="Ye J."/>
            <person name="Wang L."/>
            <person name="Fang L."/>
            <person name="Lei T."/>
            <person name="Chen C."/>
            <person name="Chen H."/>
            <person name="Xu Z."/>
            <person name="Li H."/>
            <person name="Huang H."/>
            <person name="Zhang F."/>
            <person name="Xu H."/>
            <person name="Li N."/>
            <person name="Zhao C."/>
            <person name="Li S."/>
            <person name="Dong L."/>
            <person name="Huang Y."/>
            <person name="Li L."/>
            <person name="Xi Y."/>
            <person name="Qi Q."/>
            <person name="Li W."/>
            <person name="Zhang B."/>
            <person name="Hu W."/>
            <person name="Zhang Y."/>
            <person name="Tian X."/>
            <person name="Jiao Y."/>
            <person name="Liang X."/>
            <person name="Jin J."/>
            <person name="Gao L."/>
            <person name="Zheng W."/>
            <person name="Hao B."/>
            <person name="Liu S."/>
            <person name="Wang W."/>
            <person name="Yuan L."/>
            <person name="Cao M."/>
            <person name="McDermott J."/>
            <person name="Samudrala R."/>
            <person name="Wang J."/>
            <person name="Wong G.K."/>
            <person name="Yang H."/>
        </authorList>
    </citation>
    <scope>NUCLEOTIDE SEQUENCE [LARGE SCALE GENOMIC DNA]</scope>
</reference>
<organism evidence="2">
    <name type="scientific">Oryza sativa subsp. japonica</name>
    <name type="common">Rice</name>
    <dbReference type="NCBI Taxonomy" id="39947"/>
    <lineage>
        <taxon>Eukaryota</taxon>
        <taxon>Viridiplantae</taxon>
        <taxon>Streptophyta</taxon>
        <taxon>Embryophyta</taxon>
        <taxon>Tracheophyta</taxon>
        <taxon>Spermatophyta</taxon>
        <taxon>Magnoliopsida</taxon>
        <taxon>Liliopsida</taxon>
        <taxon>Poales</taxon>
        <taxon>Poaceae</taxon>
        <taxon>BOP clade</taxon>
        <taxon>Oryzoideae</taxon>
        <taxon>Oryzeae</taxon>
        <taxon>Oryzinae</taxon>
        <taxon>Oryza</taxon>
        <taxon>Oryza sativa</taxon>
    </lineage>
</organism>
<evidence type="ECO:0000256" key="1">
    <source>
        <dbReference type="SAM" id="MobiDB-lite"/>
    </source>
</evidence>
<feature type="region of interest" description="Disordered" evidence="1">
    <location>
        <begin position="97"/>
        <end position="139"/>
    </location>
</feature>
<feature type="compositionally biased region" description="Low complexity" evidence="1">
    <location>
        <begin position="97"/>
        <end position="110"/>
    </location>
</feature>